<dbReference type="InterPro" id="IPR020059">
    <property type="entry name" value="Glu/Gln-tRNA-synth_Ib_codon-bd"/>
</dbReference>
<keyword evidence="5 6" id="KW-0030">Aminoacyl-tRNA synthetase</keyword>
<dbReference type="Pfam" id="PF00749">
    <property type="entry name" value="tRNA-synt_1c"/>
    <property type="match status" value="1"/>
</dbReference>
<feature type="domain" description="Glutamyl/glutaminyl-tRNA synthetase class Ib anti-codon binding" evidence="8">
    <location>
        <begin position="81"/>
        <end position="188"/>
    </location>
</feature>
<evidence type="ECO:0000256" key="4">
    <source>
        <dbReference type="ARBA" id="ARBA00022917"/>
    </source>
</evidence>
<dbReference type="Gene3D" id="1.10.1160.10">
    <property type="entry name" value="Glutamyl-trna Synthetase, Domain 2"/>
    <property type="match status" value="1"/>
</dbReference>
<keyword evidence="11" id="KW-1185">Reference proteome</keyword>
<evidence type="ECO:0000313" key="11">
    <source>
        <dbReference type="Proteomes" id="UP001497392"/>
    </source>
</evidence>
<sequence length="339" mass="37364">MRSSTYNVLSKRKLKQLVTQGYVNGWDDPRLLTLAGLRRRGVRPEAIKSLCREVGITRNDAEDPLHRLDNHIRADLDSTSERVLAVLKPLKLILTNLLEEYSSTVAAKVFPSSPDSATYPVPLSRVVYIEETDFQETDPDLLSKGRGRPGGKKAKFFGMAPGKEIMLKYAGLVKCTGCRKEDGKIAEGVLSWVGQAVPGQEPSRFEARLFDKLFRTSCVADLEDDWLEDLNPLSLTTVEGALATPRLAAAKAGDKRVSPLPQHYTFRPSGMLDTVQGGGLCADMIGFRLPARCCSANMHPVLLRFQLERLGFFCVDPDSSPSKMVVNRTCSLKADHGGK</sequence>
<evidence type="ECO:0000256" key="5">
    <source>
        <dbReference type="ARBA" id="ARBA00023146"/>
    </source>
</evidence>
<evidence type="ECO:0000256" key="1">
    <source>
        <dbReference type="ARBA" id="ARBA00022598"/>
    </source>
</evidence>
<comment type="similarity">
    <text evidence="6">Belongs to the class-I aminoacyl-tRNA synthetase family.</text>
</comment>
<evidence type="ECO:0000259" key="9">
    <source>
        <dbReference type="Pfam" id="PF20974"/>
    </source>
</evidence>
<dbReference type="InterPro" id="IPR050132">
    <property type="entry name" value="Gln/Glu-tRNA_Ligase"/>
</dbReference>
<evidence type="ECO:0000256" key="6">
    <source>
        <dbReference type="RuleBase" id="RU363037"/>
    </source>
</evidence>
<dbReference type="PANTHER" id="PTHR43097">
    <property type="entry name" value="GLUTAMINE-TRNA LIGASE"/>
    <property type="match status" value="1"/>
</dbReference>
<keyword evidence="4 6" id="KW-0648">Protein biosynthesis</keyword>
<dbReference type="SUPFAM" id="SSF52374">
    <property type="entry name" value="Nucleotidylyl transferase"/>
    <property type="match status" value="1"/>
</dbReference>
<keyword evidence="3 6" id="KW-0067">ATP-binding</keyword>
<reference evidence="10 11" key="1">
    <citation type="submission" date="2024-06" db="EMBL/GenBank/DDBJ databases">
        <authorList>
            <person name="Kraege A."/>
            <person name="Thomma B."/>
        </authorList>
    </citation>
    <scope>NUCLEOTIDE SEQUENCE [LARGE SCALE GENOMIC DNA]</scope>
</reference>
<dbReference type="InterPro" id="IPR020056">
    <property type="entry name" value="Rbsml_bL25/Gln-tRNA_synth_N"/>
</dbReference>
<keyword evidence="2 6" id="KW-0547">Nucleotide-binding</keyword>
<dbReference type="PANTHER" id="PTHR43097:SF4">
    <property type="entry name" value="GLUTAMINE--TRNA LIGASE"/>
    <property type="match status" value="1"/>
</dbReference>
<dbReference type="InterPro" id="IPR020058">
    <property type="entry name" value="Glu/Gln-tRNA-synth_Ib_cat-dom"/>
</dbReference>
<evidence type="ECO:0000256" key="2">
    <source>
        <dbReference type="ARBA" id="ARBA00022741"/>
    </source>
</evidence>
<dbReference type="InterPro" id="IPR020061">
    <property type="entry name" value="Glu_tRNA_lig_a-bdl"/>
</dbReference>
<dbReference type="EMBL" id="CAXHTA020000002">
    <property type="protein sequence ID" value="CAL5219009.1"/>
    <property type="molecule type" value="Genomic_DNA"/>
</dbReference>
<dbReference type="InterPro" id="IPR049437">
    <property type="entry name" value="tRNA-synt_1c_C2"/>
</dbReference>
<protein>
    <submittedName>
        <fullName evidence="10">G765 protein</fullName>
    </submittedName>
</protein>
<dbReference type="Pfam" id="PF03950">
    <property type="entry name" value="tRNA-synt_1c_C"/>
    <property type="match status" value="1"/>
</dbReference>
<evidence type="ECO:0000259" key="8">
    <source>
        <dbReference type="Pfam" id="PF03950"/>
    </source>
</evidence>
<feature type="domain" description="Glutamyl/glutaminyl-tRNA synthetase class Ib catalytic" evidence="7">
    <location>
        <begin position="4"/>
        <end position="76"/>
    </location>
</feature>
<dbReference type="InterPro" id="IPR011035">
    <property type="entry name" value="Ribosomal_bL25/Gln-tRNA_synth"/>
</dbReference>
<evidence type="ECO:0000256" key="3">
    <source>
        <dbReference type="ARBA" id="ARBA00022840"/>
    </source>
</evidence>
<dbReference type="Pfam" id="PF20974">
    <property type="entry name" value="tRNA-synt_1c_C2"/>
    <property type="match status" value="1"/>
</dbReference>
<organism evidence="10 11">
    <name type="scientific">Coccomyxa viridis</name>
    <dbReference type="NCBI Taxonomy" id="1274662"/>
    <lineage>
        <taxon>Eukaryota</taxon>
        <taxon>Viridiplantae</taxon>
        <taxon>Chlorophyta</taxon>
        <taxon>core chlorophytes</taxon>
        <taxon>Trebouxiophyceae</taxon>
        <taxon>Trebouxiophyceae incertae sedis</taxon>
        <taxon>Coccomyxaceae</taxon>
        <taxon>Coccomyxa</taxon>
    </lineage>
</organism>
<comment type="caution">
    <text evidence="10">The sequence shown here is derived from an EMBL/GenBank/DDBJ whole genome shotgun (WGS) entry which is preliminary data.</text>
</comment>
<accession>A0ABP1FGG5</accession>
<gene>
    <name evidence="10" type="primary">g765</name>
    <name evidence="10" type="ORF">VP750_LOCUS668</name>
</gene>
<evidence type="ECO:0000313" key="10">
    <source>
        <dbReference type="EMBL" id="CAL5219009.1"/>
    </source>
</evidence>
<keyword evidence="1 6" id="KW-0436">Ligase</keyword>
<evidence type="ECO:0000259" key="7">
    <source>
        <dbReference type="Pfam" id="PF00749"/>
    </source>
</evidence>
<dbReference type="Gene3D" id="2.40.240.10">
    <property type="entry name" value="Ribosomal Protein L25, Chain P"/>
    <property type="match status" value="2"/>
</dbReference>
<feature type="domain" description="tRNA synthetases class I (E and Q) anti-codon binding" evidence="9">
    <location>
        <begin position="191"/>
        <end position="255"/>
    </location>
</feature>
<name>A0ABP1FGG5_9CHLO</name>
<dbReference type="Proteomes" id="UP001497392">
    <property type="component" value="Unassembled WGS sequence"/>
</dbReference>
<dbReference type="SUPFAM" id="SSF50715">
    <property type="entry name" value="Ribosomal protein L25-like"/>
    <property type="match status" value="1"/>
</dbReference>
<proteinExistence type="inferred from homology"/>